<evidence type="ECO:0000313" key="2">
    <source>
        <dbReference type="EMBL" id="MRH42827.1"/>
    </source>
</evidence>
<dbReference type="InterPro" id="IPR050696">
    <property type="entry name" value="FtsA/MreB"/>
</dbReference>
<keyword evidence="2" id="KW-0132">Cell division</keyword>
<dbReference type="PANTHER" id="PTHR32432">
    <property type="entry name" value="CELL DIVISION PROTEIN FTSA-RELATED"/>
    <property type="match status" value="1"/>
</dbReference>
<keyword evidence="3" id="KW-1185">Reference proteome</keyword>
<name>A0A6A8DIR5_9BACI</name>
<dbReference type="PANTHER" id="PTHR32432:SF3">
    <property type="entry name" value="ETHANOLAMINE UTILIZATION PROTEIN EUTJ"/>
    <property type="match status" value="1"/>
</dbReference>
<dbReference type="Pfam" id="PF14450">
    <property type="entry name" value="FtsA"/>
    <property type="match status" value="1"/>
</dbReference>
<dbReference type="EMBL" id="WJNG01000007">
    <property type="protein sequence ID" value="MRH42827.1"/>
    <property type="molecule type" value="Genomic_DNA"/>
</dbReference>
<proteinExistence type="predicted"/>
<evidence type="ECO:0000259" key="1">
    <source>
        <dbReference type="SMART" id="SM00842"/>
    </source>
</evidence>
<dbReference type="Proteomes" id="UP000799092">
    <property type="component" value="Unassembled WGS sequence"/>
</dbReference>
<evidence type="ECO:0000313" key="3">
    <source>
        <dbReference type="Proteomes" id="UP000799092"/>
    </source>
</evidence>
<organism evidence="2 3">
    <name type="scientific">Aquibacillus halophilus</name>
    <dbReference type="NCBI Taxonomy" id="930132"/>
    <lineage>
        <taxon>Bacteria</taxon>
        <taxon>Bacillati</taxon>
        <taxon>Bacillota</taxon>
        <taxon>Bacilli</taxon>
        <taxon>Bacillales</taxon>
        <taxon>Bacillaceae</taxon>
        <taxon>Aquibacillus</taxon>
    </lineage>
</organism>
<accession>A0A6A8DIR5</accession>
<keyword evidence="2" id="KW-0131">Cell cycle</keyword>
<gene>
    <name evidence="2" type="ORF">GH741_09030</name>
</gene>
<reference evidence="2" key="1">
    <citation type="submission" date="2019-11" db="EMBL/GenBank/DDBJ databases">
        <authorList>
            <person name="Li J."/>
        </authorList>
    </citation>
    <scope>NUCLEOTIDE SEQUENCE</scope>
    <source>
        <strain evidence="2">B6B</strain>
    </source>
</reference>
<sequence length="710" mass="78798">MSERIFALDIGTRTVVGLIMEKKQQKFELIDYCIKEHDERSMLDGQIHDVVSVANIIIEVKETLEKRQGKLTKVCVAAAGRALKTKRTSITKNISEQPLIDKEDILYLELSAVQKAQYDLAIEEVGASSSHYYCVGYSVLQYQLDDQIIGSLIDQQGENAKIEIIATFLPKVVVESLISALVRAELEMEALTLEPIAAINVLIPPSMRRLNVALIDIGAGTSDIALTNEGAISAYGMVPIAGDEITEAISDHYLLDFPQAELLKRDITTNHSSTITDILGFEQTIKYNDLVEAISVQIDGLVENITDEIIELNGQAPKAVMLVGGGSLTPDITNRLAKKLNLPNNRVAIRGIDAIQSLIQTNSTPTGPDFVTPIGIAIASKENPVNYISVSVNDRAVRLFDMKQLTVGDCLLAAGINLDKLYGRPGGAYIITLNGREITLPGSYGDSPNLWLNNESILVDAPIEHGDILTVIKGENGSEPVVNINELIGELPHFSVTFNGKIYNIKPDIIVNNQMVNDNYIVQDHDSIYLTKTRTIKEFLTFIGKSDIENQIYPFFLEIDGTKRIISEFDSIILLNDKKTGLDATIKEKDEIMFTKSENPTVVSVLSHINVDYYEYMKVHFNGQPVTLKKRKVKVTKKDYDLQANDILSCGDAIKIKKQDNTPFIFQDIFRHVSIDLSQVKGTVKILKNDKPANFNEELSANDFLEIIWD</sequence>
<dbReference type="GO" id="GO:0051301">
    <property type="term" value="P:cell division"/>
    <property type="evidence" value="ECO:0007669"/>
    <property type="project" value="UniProtKB-KW"/>
</dbReference>
<dbReference type="OrthoDB" id="9768127at2"/>
<dbReference type="SMART" id="SM00842">
    <property type="entry name" value="FtsA"/>
    <property type="match status" value="1"/>
</dbReference>
<dbReference type="CDD" id="cd24004">
    <property type="entry name" value="ASKHA_NBD_PilM-like"/>
    <property type="match status" value="1"/>
</dbReference>
<dbReference type="AlphaFoldDB" id="A0A6A8DIR5"/>
<feature type="domain" description="SHS2" evidence="1">
    <location>
        <begin position="5"/>
        <end position="202"/>
    </location>
</feature>
<dbReference type="RefSeq" id="WP_153736473.1">
    <property type="nucleotide sequence ID" value="NZ_WJNG01000007.1"/>
</dbReference>
<comment type="caution">
    <text evidence="2">The sequence shown here is derived from an EMBL/GenBank/DDBJ whole genome shotgun (WGS) entry which is preliminary data.</text>
</comment>
<dbReference type="Gene3D" id="3.30.420.40">
    <property type="match status" value="2"/>
</dbReference>
<dbReference type="InterPro" id="IPR003494">
    <property type="entry name" value="SHS2_FtsA"/>
</dbReference>
<protein>
    <submittedName>
        <fullName evidence="2">Cell division protein</fullName>
    </submittedName>
</protein>
<dbReference type="InterPro" id="IPR043129">
    <property type="entry name" value="ATPase_NBD"/>
</dbReference>
<dbReference type="SUPFAM" id="SSF53067">
    <property type="entry name" value="Actin-like ATPase domain"/>
    <property type="match status" value="2"/>
</dbReference>